<dbReference type="Proteomes" id="UP001054945">
    <property type="component" value="Unassembled WGS sequence"/>
</dbReference>
<name>A0AAV4X720_CAEEX</name>
<keyword evidence="2" id="KW-1185">Reference proteome</keyword>
<dbReference type="EMBL" id="BPLR01017365">
    <property type="protein sequence ID" value="GIY90952.1"/>
    <property type="molecule type" value="Genomic_DNA"/>
</dbReference>
<accession>A0AAV4X720</accession>
<proteinExistence type="predicted"/>
<sequence length="78" mass="8520">MICPLATPVGGSMPAMICVKTFTIIGKSSSLRARVFRGNNIIWPKEALSRRETRISHQIVTTSMAPRHTRGCLNPAPS</sequence>
<evidence type="ECO:0000313" key="1">
    <source>
        <dbReference type="EMBL" id="GIY90952.1"/>
    </source>
</evidence>
<protein>
    <submittedName>
        <fullName evidence="1">Uncharacterized protein</fullName>
    </submittedName>
</protein>
<comment type="caution">
    <text evidence="1">The sequence shown here is derived from an EMBL/GenBank/DDBJ whole genome shotgun (WGS) entry which is preliminary data.</text>
</comment>
<reference evidence="1 2" key="1">
    <citation type="submission" date="2021-06" db="EMBL/GenBank/DDBJ databases">
        <title>Caerostris extrusa draft genome.</title>
        <authorList>
            <person name="Kono N."/>
            <person name="Arakawa K."/>
        </authorList>
    </citation>
    <scope>NUCLEOTIDE SEQUENCE [LARGE SCALE GENOMIC DNA]</scope>
</reference>
<gene>
    <name evidence="1" type="ORF">CEXT_88641</name>
</gene>
<dbReference type="AlphaFoldDB" id="A0AAV4X720"/>
<organism evidence="1 2">
    <name type="scientific">Caerostris extrusa</name>
    <name type="common">Bark spider</name>
    <name type="synonym">Caerostris bankana</name>
    <dbReference type="NCBI Taxonomy" id="172846"/>
    <lineage>
        <taxon>Eukaryota</taxon>
        <taxon>Metazoa</taxon>
        <taxon>Ecdysozoa</taxon>
        <taxon>Arthropoda</taxon>
        <taxon>Chelicerata</taxon>
        <taxon>Arachnida</taxon>
        <taxon>Araneae</taxon>
        <taxon>Araneomorphae</taxon>
        <taxon>Entelegynae</taxon>
        <taxon>Araneoidea</taxon>
        <taxon>Araneidae</taxon>
        <taxon>Caerostris</taxon>
    </lineage>
</organism>
<evidence type="ECO:0000313" key="2">
    <source>
        <dbReference type="Proteomes" id="UP001054945"/>
    </source>
</evidence>